<dbReference type="AlphaFoldDB" id="A0A2A4Z420"/>
<dbReference type="PANTHER" id="PTHR30028">
    <property type="entry name" value="UPF0014 INNER MEMBRANE PROTEIN YBBM-RELATED"/>
    <property type="match status" value="1"/>
</dbReference>
<feature type="transmembrane region" description="Helical" evidence="6">
    <location>
        <begin position="179"/>
        <end position="203"/>
    </location>
</feature>
<feature type="transmembrane region" description="Helical" evidence="6">
    <location>
        <begin position="128"/>
        <end position="148"/>
    </location>
</feature>
<comment type="caution">
    <text evidence="7">The sequence shown here is derived from an EMBL/GenBank/DDBJ whole genome shotgun (WGS) entry which is preliminary data.</text>
</comment>
<feature type="transmembrane region" description="Helical" evidence="6">
    <location>
        <begin position="93"/>
        <end position="116"/>
    </location>
</feature>
<evidence type="ECO:0000256" key="5">
    <source>
        <dbReference type="ARBA" id="ARBA00023136"/>
    </source>
</evidence>
<evidence type="ECO:0000256" key="3">
    <source>
        <dbReference type="ARBA" id="ARBA00022692"/>
    </source>
</evidence>
<evidence type="ECO:0000313" key="7">
    <source>
        <dbReference type="EMBL" id="PCJ01787.1"/>
    </source>
</evidence>
<dbReference type="InterPro" id="IPR005226">
    <property type="entry name" value="UPF0014_fam"/>
</dbReference>
<sequence length="267" mass="28760">MQSIYIDNWHIILAAVAIFITGALSLLMQLGLAKSIFIAATRMIVQLALVTLVLAWVFEQDSVWVVLMLLLLMGAFATYEIRARQKLPFAGLWSLGLGGIPMVGVGIMVLAFTLTTVIGPDPWYAPRYAIPLFGMLLGNSLTAVALALDQITRGAKQRQGEVNDRLALGMSRTEAMLPIVRDAMATGLLPIINSMAAAGVVSIPGMMTGQILAGADPANAVRYQIMITFAIAGTTGITLLLATWLAVMRLTDARHRLRLDRLNGAKK</sequence>
<feature type="transmembrane region" description="Helical" evidence="6">
    <location>
        <begin position="12"/>
        <end position="32"/>
    </location>
</feature>
<organism evidence="7">
    <name type="scientific">OCS116 cluster bacterium</name>
    <dbReference type="NCBI Taxonomy" id="2030921"/>
    <lineage>
        <taxon>Bacteria</taxon>
        <taxon>Pseudomonadati</taxon>
        <taxon>Pseudomonadota</taxon>
        <taxon>Alphaproteobacteria</taxon>
        <taxon>OCS116 cluster</taxon>
    </lineage>
</organism>
<accession>A0A2A4Z420</accession>
<feature type="transmembrane region" description="Helical" evidence="6">
    <location>
        <begin position="64"/>
        <end position="81"/>
    </location>
</feature>
<keyword evidence="5 6" id="KW-0472">Membrane</keyword>
<reference key="1">
    <citation type="submission" date="2017-08" db="EMBL/GenBank/DDBJ databases">
        <title>A dynamic microbial community with high functional redundancy inhabits the cold, oxic subseafloor aquifer.</title>
        <authorList>
            <person name="Tully B.J."/>
            <person name="Wheat C.G."/>
            <person name="Glazer B.T."/>
            <person name="Huber J.A."/>
        </authorList>
    </citation>
    <scope>NUCLEOTIDE SEQUENCE [LARGE SCALE GENOMIC DNA]</scope>
</reference>
<gene>
    <name evidence="7" type="ORF">COB13_06295</name>
</gene>
<dbReference type="Pfam" id="PF03649">
    <property type="entry name" value="UPF0014"/>
    <property type="match status" value="1"/>
</dbReference>
<dbReference type="PANTHER" id="PTHR30028:SF0">
    <property type="entry name" value="PROTEIN ALUMINUM SENSITIVE 3"/>
    <property type="match status" value="1"/>
</dbReference>
<evidence type="ECO:0000256" key="6">
    <source>
        <dbReference type="SAM" id="Phobius"/>
    </source>
</evidence>
<evidence type="ECO:0000256" key="1">
    <source>
        <dbReference type="ARBA" id="ARBA00004141"/>
    </source>
</evidence>
<feature type="transmembrane region" description="Helical" evidence="6">
    <location>
        <begin position="223"/>
        <end position="247"/>
    </location>
</feature>
<dbReference type="GO" id="GO:0005886">
    <property type="term" value="C:plasma membrane"/>
    <property type="evidence" value="ECO:0007669"/>
    <property type="project" value="TreeGrafter"/>
</dbReference>
<evidence type="ECO:0000256" key="4">
    <source>
        <dbReference type="ARBA" id="ARBA00022989"/>
    </source>
</evidence>
<keyword evidence="3 6" id="KW-0812">Transmembrane</keyword>
<feature type="transmembrane region" description="Helical" evidence="6">
    <location>
        <begin position="39"/>
        <end position="58"/>
    </location>
</feature>
<comment type="subcellular location">
    <subcellularLocation>
        <location evidence="1">Membrane</location>
        <topology evidence="1">Multi-pass membrane protein</topology>
    </subcellularLocation>
</comment>
<proteinExistence type="inferred from homology"/>
<name>A0A2A4Z420_9PROT</name>
<protein>
    <submittedName>
        <fullName evidence="7">Iron export ABC transporter permease subunit FetB</fullName>
    </submittedName>
</protein>
<comment type="similarity">
    <text evidence="2">Belongs to the UPF0014 family.</text>
</comment>
<reference evidence="7" key="2">
    <citation type="journal article" date="2018" name="ISME J.">
        <title>A dynamic microbial community with high functional redundancy inhabits the cold, oxic subseafloor aquifer.</title>
        <authorList>
            <person name="Tully B.J."/>
            <person name="Wheat C.G."/>
            <person name="Glazer B.T."/>
            <person name="Huber J.A."/>
        </authorList>
    </citation>
    <scope>NUCLEOTIDE SEQUENCE</scope>
    <source>
        <strain evidence="7">NORP83</strain>
    </source>
</reference>
<dbReference type="EMBL" id="NVUS01000006">
    <property type="protein sequence ID" value="PCJ01787.1"/>
    <property type="molecule type" value="Genomic_DNA"/>
</dbReference>
<evidence type="ECO:0000256" key="2">
    <source>
        <dbReference type="ARBA" id="ARBA00005268"/>
    </source>
</evidence>
<keyword evidence="4 6" id="KW-1133">Transmembrane helix</keyword>